<protein>
    <submittedName>
        <fullName evidence="2">DUF4351 domain-containing protein</fullName>
    </submittedName>
</protein>
<sequence length="32" mass="3603">QALTAIQMLDLAEALLDFTGRDDLEQWLAQRG</sequence>
<proteinExistence type="predicted"/>
<dbReference type="EMBL" id="RSAS01000795">
    <property type="protein sequence ID" value="RRR67330.1"/>
    <property type="molecule type" value="Genomic_DNA"/>
</dbReference>
<dbReference type="Proteomes" id="UP000280307">
    <property type="component" value="Unassembled WGS sequence"/>
</dbReference>
<dbReference type="Pfam" id="PF14261">
    <property type="entry name" value="DUF4351"/>
    <property type="match status" value="1"/>
</dbReference>
<gene>
    <name evidence="2" type="ORF">EI684_19140</name>
</gene>
<organism evidence="2 3">
    <name type="scientific">Candidatus Viridilinea halotolerans</name>
    <dbReference type="NCBI Taxonomy" id="2491704"/>
    <lineage>
        <taxon>Bacteria</taxon>
        <taxon>Bacillati</taxon>
        <taxon>Chloroflexota</taxon>
        <taxon>Chloroflexia</taxon>
        <taxon>Chloroflexales</taxon>
        <taxon>Chloroflexineae</taxon>
        <taxon>Oscillochloridaceae</taxon>
        <taxon>Candidatus Viridilinea</taxon>
    </lineage>
</organism>
<dbReference type="InterPro" id="IPR025587">
    <property type="entry name" value="DUF4351"/>
</dbReference>
<evidence type="ECO:0000313" key="2">
    <source>
        <dbReference type="EMBL" id="RRR67330.1"/>
    </source>
</evidence>
<feature type="non-terminal residue" evidence="2">
    <location>
        <position position="1"/>
    </location>
</feature>
<reference evidence="2 3" key="1">
    <citation type="submission" date="2018-12" db="EMBL/GenBank/DDBJ databases">
        <title>Genome Sequence of Candidatus Viridilinea halotolerans isolated from saline sulfide-rich spring.</title>
        <authorList>
            <person name="Grouzdev D.S."/>
            <person name="Burganskaya E.I."/>
            <person name="Krutkina M.S."/>
            <person name="Sukhacheva M.V."/>
            <person name="Gorlenko V.M."/>
        </authorList>
    </citation>
    <scope>NUCLEOTIDE SEQUENCE [LARGE SCALE GENOMIC DNA]</scope>
    <source>
        <strain evidence="2">Chok-6</strain>
    </source>
</reference>
<name>A0A426TSX3_9CHLR</name>
<comment type="caution">
    <text evidence="2">The sequence shown here is derived from an EMBL/GenBank/DDBJ whole genome shotgun (WGS) entry which is preliminary data.</text>
</comment>
<evidence type="ECO:0000259" key="1">
    <source>
        <dbReference type="Pfam" id="PF14261"/>
    </source>
</evidence>
<accession>A0A426TSX3</accession>
<dbReference type="AlphaFoldDB" id="A0A426TSX3"/>
<evidence type="ECO:0000313" key="3">
    <source>
        <dbReference type="Proteomes" id="UP000280307"/>
    </source>
</evidence>
<feature type="domain" description="DUF4351" evidence="1">
    <location>
        <begin position="1"/>
        <end position="28"/>
    </location>
</feature>